<proteinExistence type="predicted"/>
<dbReference type="InterPro" id="IPR001214">
    <property type="entry name" value="SET_dom"/>
</dbReference>
<dbReference type="Gene3D" id="3.30.40.10">
    <property type="entry name" value="Zinc/RING finger domain, C3HC4 (zinc finger)"/>
    <property type="match status" value="1"/>
</dbReference>
<name>A0AAF3FLI9_9BILA</name>
<protein>
    <submittedName>
        <fullName evidence="10">SET domain-containing protein</fullName>
    </submittedName>
</protein>
<dbReference type="InterPro" id="IPR001965">
    <property type="entry name" value="Znf_PHD"/>
</dbReference>
<feature type="compositionally biased region" description="Polar residues" evidence="6">
    <location>
        <begin position="1"/>
        <end position="21"/>
    </location>
</feature>
<feature type="region of interest" description="Disordered" evidence="6">
    <location>
        <begin position="1"/>
        <end position="23"/>
    </location>
</feature>
<dbReference type="Gene3D" id="2.170.270.10">
    <property type="entry name" value="SET domain"/>
    <property type="match status" value="1"/>
</dbReference>
<dbReference type="PANTHER" id="PTHR46462">
    <property type="entry name" value="UPSET, ISOFORM A"/>
    <property type="match status" value="1"/>
</dbReference>
<dbReference type="SUPFAM" id="SSF82199">
    <property type="entry name" value="SET domain"/>
    <property type="match status" value="1"/>
</dbReference>
<feature type="region of interest" description="Disordered" evidence="6">
    <location>
        <begin position="1419"/>
        <end position="1469"/>
    </location>
</feature>
<dbReference type="InterPro" id="IPR046341">
    <property type="entry name" value="SET_dom_sf"/>
</dbReference>
<organism evidence="9 10">
    <name type="scientific">Mesorhabditis belari</name>
    <dbReference type="NCBI Taxonomy" id="2138241"/>
    <lineage>
        <taxon>Eukaryota</taxon>
        <taxon>Metazoa</taxon>
        <taxon>Ecdysozoa</taxon>
        <taxon>Nematoda</taxon>
        <taxon>Chromadorea</taxon>
        <taxon>Rhabditida</taxon>
        <taxon>Rhabditina</taxon>
        <taxon>Rhabditomorpha</taxon>
        <taxon>Rhabditoidea</taxon>
        <taxon>Rhabditidae</taxon>
        <taxon>Mesorhabditinae</taxon>
        <taxon>Mesorhabditis</taxon>
    </lineage>
</organism>
<evidence type="ECO:0000256" key="2">
    <source>
        <dbReference type="ARBA" id="ARBA00022771"/>
    </source>
</evidence>
<feature type="compositionally biased region" description="Low complexity" evidence="6">
    <location>
        <begin position="1288"/>
        <end position="1300"/>
    </location>
</feature>
<feature type="compositionally biased region" description="Polar residues" evidence="6">
    <location>
        <begin position="460"/>
        <end position="472"/>
    </location>
</feature>
<dbReference type="CDD" id="cd15550">
    <property type="entry name" value="PHD_MLL5"/>
    <property type="match status" value="1"/>
</dbReference>
<feature type="region of interest" description="Disordered" evidence="6">
    <location>
        <begin position="438"/>
        <end position="505"/>
    </location>
</feature>
<reference evidence="10" key="1">
    <citation type="submission" date="2024-02" db="UniProtKB">
        <authorList>
            <consortium name="WormBaseParasite"/>
        </authorList>
    </citation>
    <scope>IDENTIFICATION</scope>
</reference>
<feature type="compositionally biased region" description="Basic and acidic residues" evidence="6">
    <location>
        <begin position="1159"/>
        <end position="1168"/>
    </location>
</feature>
<dbReference type="SUPFAM" id="SSF57903">
    <property type="entry name" value="FYVE/PHD zinc finger"/>
    <property type="match status" value="1"/>
</dbReference>
<keyword evidence="3" id="KW-0862">Zinc</keyword>
<dbReference type="InterPro" id="IPR019786">
    <property type="entry name" value="Zinc_finger_PHD-type_CS"/>
</dbReference>
<feature type="compositionally biased region" description="Basic and acidic residues" evidence="6">
    <location>
        <begin position="1010"/>
        <end position="1031"/>
    </location>
</feature>
<feature type="region of interest" description="Disordered" evidence="6">
    <location>
        <begin position="555"/>
        <end position="583"/>
    </location>
</feature>
<evidence type="ECO:0000256" key="3">
    <source>
        <dbReference type="ARBA" id="ARBA00022833"/>
    </source>
</evidence>
<dbReference type="SMART" id="SM00249">
    <property type="entry name" value="PHD"/>
    <property type="match status" value="1"/>
</dbReference>
<dbReference type="InterPro" id="IPR013083">
    <property type="entry name" value="Znf_RING/FYVE/PHD"/>
</dbReference>
<dbReference type="PROSITE" id="PS50016">
    <property type="entry name" value="ZF_PHD_2"/>
    <property type="match status" value="1"/>
</dbReference>
<dbReference type="Pfam" id="PF20826">
    <property type="entry name" value="PHD_5"/>
    <property type="match status" value="1"/>
</dbReference>
<feature type="compositionally biased region" description="Pro residues" evidence="6">
    <location>
        <begin position="1432"/>
        <end position="1451"/>
    </location>
</feature>
<evidence type="ECO:0000313" key="9">
    <source>
        <dbReference type="Proteomes" id="UP000887575"/>
    </source>
</evidence>
<feature type="compositionally biased region" description="Basic and acidic residues" evidence="6">
    <location>
        <begin position="959"/>
        <end position="970"/>
    </location>
</feature>
<feature type="compositionally biased region" description="Basic and acidic residues" evidence="6">
    <location>
        <begin position="1105"/>
        <end position="1149"/>
    </location>
</feature>
<dbReference type="CDD" id="cd10529">
    <property type="entry name" value="SET_SETD5-like"/>
    <property type="match status" value="1"/>
</dbReference>
<sequence>MADSQMDNGQAPENVNNQDENVMSAENFDVPTEAQEVQVPEARQMAMIDDDEEGEANGEQSQAAAIEIPMEVMDHDYYTFDASQRSNNADSQEFPEIPPLDIFDNSSGQEMDVSRAEKPFFESPPSTFGSRGQPVIAGGSGGAYRNAPDSRRLLIGGQQFAYSNSQRLYQQTQRSSEYASPSYVATPGYQNSGVASIRRIQPVQSTAGTPAQMNVRKSLPAQRASTTPMNKTMTRVMPPPIPQAEPPHRALLTGKQTSTMSPGLAYQAQVLTPQADDSIAAPRGGAPLLVAGRGAKPVIRGRGSAGTVRRKDGDGEDAYDEHLARGSPRKVNFIDGIAPGGTTITSPSGTVNLVVGAPPHGSMHMYDRSLEHSFQDADAAVQQNLHAIQQSMDEQRDPRSHQMVQHREPLPISYMSKLNDGECSFRTLAYTDTVKLKNTFPDVPVDPVPEPRPRGRPRGSTNRTRLSSQSGASPAAPITPVDNSSPRRVTGKSPPMKPSGSKSPVKGSFVMVEEIEQMPPLVPPQLPTLVSNIAPQFEPKKEQKPQPLIANGFKAETPVLPPAPSPVPSEDSDTDSDYSHTTAEEEWGDYVTRCWCELNHNDENMIQCEKCDAWQHMKCMGIPYTKPPEKYLCERCDPRKLKLNKEQAREYQERKQAELLKETTKRRADRKKRNEEHKKAKETRKAQKRAEHAKNRIKRNEAMRPVSGLQFRKYTDIKENEYSDRAKKLLQRFASTQGAAHVVQNVRSAEQKYGRMFVAPSLEGLVAIKDIPKNDLVIEYLGFVSTPSECPGREKEGYVQPHCVLYSGVAPDCPLVIDARRKGGDSRTVRRSCRPNTVLKHVVLDGHIHVLLNATEPIEKSAEITIPFDSDYQKCPRALACACGDEACCPIADFNARIIARSPTPTPKRKLSTGAVSAKKATPSSSKATPASAKKGGKKSQKGAKPQGRQPMIKLRRHDTKEAREPKEEAELSEENDDEQGVIQDNRATRAARRSELQPASTETPPAENASERRETRRQKKESEGELKEPIQETTSPRGRGRGKAVKEETTEASVESEEEPKPRTTRKSLMDNQVKSEPKSPVKPASRSRSRIEQAATPATDTSKMTREERKLQKEMEIFEKMAKDMGTKSKSPAKEIAIEKRNRRGSEKSSITPLTPTRERLRDRTVKASPQKDNTEKEPTRSQIASPAVVPLKKRWQMEQKQREEEEAAATIITPTVPDFSQGKKAFLLRRAQADREKEEPAPPDPAPSSPQALPNFTQPLKKRRHVEMDVSQTSVGDQISHPYMSPNASSSKASPSKQGNEPSLRELLKEFARGLAYQPAINYEIKEGPNWPAVTEIKRKKLSLEEYKRRRTGPITPSTSTDVEPPARVAGKKSFIPNIHDSDNAPAHLAPVPDPRSLSTDSALTFDELKKRVYGQTFMTESTSESRLEPPPPPPVLRSPMKSPPRAAPPTDAIGSPQESTPRAMSVADRLRMQFGHLMQP</sequence>
<feature type="region of interest" description="Disordered" evidence="6">
    <location>
        <begin position="647"/>
        <end position="704"/>
    </location>
</feature>
<evidence type="ECO:0000259" key="7">
    <source>
        <dbReference type="PROSITE" id="PS50016"/>
    </source>
</evidence>
<feature type="compositionally biased region" description="Low complexity" evidence="6">
    <location>
        <begin position="917"/>
        <end position="934"/>
    </location>
</feature>
<dbReference type="GO" id="GO:0008270">
    <property type="term" value="F:zinc ion binding"/>
    <property type="evidence" value="ECO:0007669"/>
    <property type="project" value="UniProtKB-KW"/>
</dbReference>
<dbReference type="Proteomes" id="UP000887575">
    <property type="component" value="Unassembled WGS sequence"/>
</dbReference>
<dbReference type="GO" id="GO:0006355">
    <property type="term" value="P:regulation of DNA-templated transcription"/>
    <property type="evidence" value="ECO:0007669"/>
    <property type="project" value="TreeGrafter"/>
</dbReference>
<evidence type="ECO:0000256" key="6">
    <source>
        <dbReference type="SAM" id="MobiDB-lite"/>
    </source>
</evidence>
<dbReference type="Pfam" id="PF00856">
    <property type="entry name" value="SET"/>
    <property type="match status" value="1"/>
</dbReference>
<keyword evidence="1" id="KW-0479">Metal-binding</keyword>
<feature type="compositionally biased region" description="Acidic residues" evidence="6">
    <location>
        <begin position="971"/>
        <end position="980"/>
    </location>
</feature>
<feature type="region of interest" description="Disordered" evidence="6">
    <location>
        <begin position="902"/>
        <end position="1308"/>
    </location>
</feature>
<feature type="compositionally biased region" description="Basic and acidic residues" evidence="6">
    <location>
        <begin position="647"/>
        <end position="702"/>
    </location>
</feature>
<dbReference type="InterPro" id="IPR011011">
    <property type="entry name" value="Znf_FYVE_PHD"/>
</dbReference>
<dbReference type="GO" id="GO:0006325">
    <property type="term" value="P:chromatin organization"/>
    <property type="evidence" value="ECO:0007669"/>
    <property type="project" value="UniProtKB-KW"/>
</dbReference>
<feature type="compositionally biased region" description="Low complexity" evidence="6">
    <location>
        <begin position="491"/>
        <end position="505"/>
    </location>
</feature>
<dbReference type="InterPro" id="IPR019787">
    <property type="entry name" value="Znf_PHD-finger"/>
</dbReference>
<feature type="domain" description="PHD-type" evidence="7">
    <location>
        <begin position="591"/>
        <end position="639"/>
    </location>
</feature>
<keyword evidence="4" id="KW-0156">Chromatin regulator</keyword>
<keyword evidence="9" id="KW-1185">Reference proteome</keyword>
<evidence type="ECO:0000256" key="5">
    <source>
        <dbReference type="PROSITE-ProRule" id="PRU00146"/>
    </source>
</evidence>
<keyword evidence="2 5" id="KW-0863">Zinc-finger</keyword>
<dbReference type="PROSITE" id="PS50280">
    <property type="entry name" value="SET"/>
    <property type="match status" value="1"/>
</dbReference>
<dbReference type="SMART" id="SM00317">
    <property type="entry name" value="SET"/>
    <property type="match status" value="1"/>
</dbReference>
<feature type="region of interest" description="Disordered" evidence="6">
    <location>
        <begin position="1351"/>
        <end position="1404"/>
    </location>
</feature>
<evidence type="ECO:0000313" key="10">
    <source>
        <dbReference type="WBParaSite" id="MBELARI_LOCUS7997.1"/>
    </source>
</evidence>
<dbReference type="PANTHER" id="PTHR46462:SF3">
    <property type="entry name" value="UPSET, ISOFORM A"/>
    <property type="match status" value="1"/>
</dbReference>
<evidence type="ECO:0000256" key="1">
    <source>
        <dbReference type="ARBA" id="ARBA00022723"/>
    </source>
</evidence>
<feature type="domain" description="SET" evidence="8">
    <location>
        <begin position="741"/>
        <end position="869"/>
    </location>
</feature>
<accession>A0AAF3FLI9</accession>
<feature type="compositionally biased region" description="Basic and acidic residues" evidence="6">
    <location>
        <begin position="1234"/>
        <end position="1243"/>
    </location>
</feature>
<dbReference type="GO" id="GO:0034967">
    <property type="term" value="C:Set3 complex"/>
    <property type="evidence" value="ECO:0007669"/>
    <property type="project" value="TreeGrafter"/>
</dbReference>
<dbReference type="PROSITE" id="PS01359">
    <property type="entry name" value="ZF_PHD_1"/>
    <property type="match status" value="1"/>
</dbReference>
<evidence type="ECO:0000256" key="4">
    <source>
        <dbReference type="ARBA" id="ARBA00022853"/>
    </source>
</evidence>
<dbReference type="GO" id="GO:0070210">
    <property type="term" value="C:Rpd3L-Expanded complex"/>
    <property type="evidence" value="ECO:0007669"/>
    <property type="project" value="TreeGrafter"/>
</dbReference>
<dbReference type="WBParaSite" id="MBELARI_LOCUS7997.1">
    <property type="protein sequence ID" value="MBELARI_LOCUS7997.1"/>
    <property type="gene ID" value="MBELARI_LOCUS7997"/>
</dbReference>
<evidence type="ECO:0000259" key="8">
    <source>
        <dbReference type="PROSITE" id="PS50280"/>
    </source>
</evidence>